<sequence>MKKHINRKIYDFLRPLGVSALLVVLSCSSGWSAISPSQVLVLYNADWIGDEPLTEAGQDSQEIAEHYVRMHTDPQSGEKPYILGLHCQHGIKVLDEARHLNTEHLAESSDDNKAGVVAKRSYLFGPSPQDDQLRDSRLVEFVLPGGRSKWRLHTLQMTLEPDDGKALTLVKDGLIEAKGKIAGNNSDDWTIRLNAKSFADGDVTIQASCSDIQGRVHSWQADYVDADEVELSCTGRDGKRDDQHFLDDVAAPVKAFLEDSRNARDDGTLLKDHILFMVVCYGLPRTAVAPCGIARGITNQINNFGSIIDFGQRLQLLYYDLDSVAGRKVKAQKFTAQGAFSNYFLRSPQTRPLFGTANPFVHPQVYSANPSFENGPQPLPFTPANRRQHEERFVYFVSRIDAPDPLQAKALIDRAVYASKYAGPAMGILPGKTYDKAKKRVGYLERSSAGTSLWEHGYRHLYYGGQGKNLLEWGRLITEDGFLNDDISYLPGGIAATVISHNGWKKGEMVEDLKRGVTATAGAAKVYRGAPHIHNKSWWDDEVFYPALSQKKTLGETWLMNQVNLGWITTFVGDPLMTWGGEQAVSPMLRFDPDEHVRFLVTKNRDVCLLVNLRGTAKQPQIVQLQAVSENGKKVVSATFDANPALCLGKKDECSEKWLLTLMNPFGEKIEQEIVVDCETSQKTFAHKREME</sequence>
<keyword evidence="2" id="KW-1185">Reference proteome</keyword>
<dbReference type="OrthoDB" id="5468615at2"/>
<comment type="caution">
    <text evidence="1">The sequence shown here is derived from an EMBL/GenBank/DDBJ whole genome shotgun (WGS) entry which is preliminary data.</text>
</comment>
<evidence type="ECO:0000313" key="1">
    <source>
        <dbReference type="EMBL" id="EAT17294.1"/>
    </source>
</evidence>
<reference evidence="1" key="2">
    <citation type="submission" date="2006-05" db="EMBL/GenBank/DDBJ databases">
        <title>Sequencing of the draft genome and assembly of Desulfuromonas acetoxidans DSM 684.</title>
        <authorList>
            <consortium name="US DOE Joint Genome Institute (JGI-PGF)"/>
            <person name="Copeland A."/>
            <person name="Lucas S."/>
            <person name="Lapidus A."/>
            <person name="Barry K."/>
            <person name="Detter J.C."/>
            <person name="Glavina del Rio T."/>
            <person name="Hammon N."/>
            <person name="Israni S."/>
            <person name="Dalin E."/>
            <person name="Tice H."/>
            <person name="Bruce D."/>
            <person name="Pitluck S."/>
            <person name="Richardson P."/>
        </authorList>
    </citation>
    <scope>NUCLEOTIDE SEQUENCE [LARGE SCALE GENOMIC DNA]</scope>
    <source>
        <strain evidence="1">DSM 684</strain>
    </source>
</reference>
<protein>
    <submittedName>
        <fullName evidence="1">Uncharacterized protein</fullName>
    </submittedName>
</protein>
<dbReference type="RefSeq" id="WP_005997559.1">
    <property type="nucleotide sequence ID" value="NZ_AAEW02000001.1"/>
</dbReference>
<dbReference type="EMBL" id="AAEW02000001">
    <property type="protein sequence ID" value="EAT17294.1"/>
    <property type="molecule type" value="Genomic_DNA"/>
</dbReference>
<organism evidence="1 2">
    <name type="scientific">Desulfuromonas acetoxidans (strain DSM 684 / 11070)</name>
    <dbReference type="NCBI Taxonomy" id="281689"/>
    <lineage>
        <taxon>Bacteria</taxon>
        <taxon>Pseudomonadati</taxon>
        <taxon>Thermodesulfobacteriota</taxon>
        <taxon>Desulfuromonadia</taxon>
        <taxon>Desulfuromonadales</taxon>
        <taxon>Desulfuromonadaceae</taxon>
        <taxon>Desulfuromonas</taxon>
    </lineage>
</organism>
<dbReference type="AlphaFoldDB" id="Q1K409"/>
<proteinExistence type="predicted"/>
<reference evidence="1" key="1">
    <citation type="submission" date="2006-05" db="EMBL/GenBank/DDBJ databases">
        <title>Annotation of the draft genome assembly of Desulfuromonas acetoxidans DSM 684.</title>
        <authorList>
            <consortium name="US DOE Joint Genome Institute (JGI-ORNL)"/>
            <person name="Larimer F."/>
            <person name="Land M."/>
            <person name="Hauser L."/>
        </authorList>
    </citation>
    <scope>NUCLEOTIDE SEQUENCE [LARGE SCALE GENOMIC DNA]</scope>
    <source>
        <strain evidence="1">DSM 684</strain>
    </source>
</reference>
<dbReference type="Proteomes" id="UP000005695">
    <property type="component" value="Unassembled WGS sequence"/>
</dbReference>
<evidence type="ECO:0000313" key="2">
    <source>
        <dbReference type="Proteomes" id="UP000005695"/>
    </source>
</evidence>
<gene>
    <name evidence="1" type="ORF">Dace_3160</name>
</gene>
<name>Q1K409_DESA6</name>
<dbReference type="PROSITE" id="PS51257">
    <property type="entry name" value="PROKAR_LIPOPROTEIN"/>
    <property type="match status" value="1"/>
</dbReference>
<accession>Q1K409</accession>